<comment type="caution">
    <text evidence="1">The sequence shown here is derived from an EMBL/GenBank/DDBJ whole genome shotgun (WGS) entry which is preliminary data.</text>
</comment>
<name>A0ABN0HP10_RHILU</name>
<dbReference type="Proteomes" id="UP000017668">
    <property type="component" value="Unassembled WGS sequence"/>
</dbReference>
<accession>A0ABN0HP10</accession>
<dbReference type="EMBL" id="AMQQ01000013">
    <property type="protein sequence ID" value="EKJ96199.1"/>
    <property type="molecule type" value="Genomic_DNA"/>
</dbReference>
<evidence type="ECO:0000313" key="2">
    <source>
        <dbReference type="Proteomes" id="UP000017668"/>
    </source>
</evidence>
<proteinExistence type="predicted"/>
<reference evidence="1 2" key="1">
    <citation type="journal article" date="2013" name="Genome Announc.">
        <title>Genome Sequence of Rhizobium lupini HPC(L) Isolated from Saline Desert Soil, Kutch (Gujarat).</title>
        <authorList>
            <person name="Agarwal L."/>
            <person name="Purohit H.J."/>
        </authorList>
    </citation>
    <scope>NUCLEOTIDE SEQUENCE [LARGE SCALE GENOMIC DNA]</scope>
    <source>
        <strain evidence="2">HPC(L)</strain>
    </source>
</reference>
<sequence length="269" mass="29387">MPADKSASIDICLPGMASRVKRAPTSAIRVAPLVMTMKLTVIRIRKTIRPITKSPDMTRLEKPAITPPAAVGPSLPWERMTRVVAMFSDRRIMVAISSTVGNDEKSSGRWIHSATMRMRTESAMENARPISTRTTGMGRNRTQRIATMPSAKPMSRVLGLTLGKEMTGGCAINFVLSLHEKGDGKAAARFRGIVSRNRSRNSARCFNLSLAAEACARMASWPDRYQKPDCTREKTRLEKSAICAPTKGAATPRTIMIVTILGTKVSVIS</sequence>
<protein>
    <submittedName>
        <fullName evidence="1">Uncharacterized protein</fullName>
    </submittedName>
</protein>
<evidence type="ECO:0000313" key="1">
    <source>
        <dbReference type="EMBL" id="EKJ96199.1"/>
    </source>
</evidence>
<keyword evidence="2" id="KW-1185">Reference proteome</keyword>
<gene>
    <name evidence="1" type="ORF">C241_08409</name>
</gene>
<organism evidence="1 2">
    <name type="scientific">Bradyrhizobium lupini HPC(L)</name>
    <dbReference type="NCBI Taxonomy" id="1229491"/>
    <lineage>
        <taxon>Bacteria</taxon>
        <taxon>Pseudomonadati</taxon>
        <taxon>Pseudomonadota</taxon>
        <taxon>Alphaproteobacteria</taxon>
        <taxon>Hyphomicrobiales</taxon>
        <taxon>Nitrobacteraceae</taxon>
        <taxon>Bradyrhizobium</taxon>
    </lineage>
</organism>